<gene>
    <name evidence="1" type="ORF">RFI_36927</name>
</gene>
<comment type="caution">
    <text evidence="1">The sequence shown here is derived from an EMBL/GenBank/DDBJ whole genome shotgun (WGS) entry which is preliminary data.</text>
</comment>
<evidence type="ECO:0000313" key="2">
    <source>
        <dbReference type="Proteomes" id="UP000023152"/>
    </source>
</evidence>
<dbReference type="Proteomes" id="UP000023152">
    <property type="component" value="Unassembled WGS sequence"/>
</dbReference>
<evidence type="ECO:0000313" key="1">
    <source>
        <dbReference type="EMBL" id="ETO00513.1"/>
    </source>
</evidence>
<protein>
    <submittedName>
        <fullName evidence="1">Uncharacterized protein</fullName>
    </submittedName>
</protein>
<dbReference type="EMBL" id="ASPP01040816">
    <property type="protein sequence ID" value="ETO00513.1"/>
    <property type="molecule type" value="Genomic_DNA"/>
</dbReference>
<organism evidence="1 2">
    <name type="scientific">Reticulomyxa filosa</name>
    <dbReference type="NCBI Taxonomy" id="46433"/>
    <lineage>
        <taxon>Eukaryota</taxon>
        <taxon>Sar</taxon>
        <taxon>Rhizaria</taxon>
        <taxon>Retaria</taxon>
        <taxon>Foraminifera</taxon>
        <taxon>Monothalamids</taxon>
        <taxon>Reticulomyxidae</taxon>
        <taxon>Reticulomyxa</taxon>
    </lineage>
</organism>
<sequence>MWNHQIDANLIYLLLSTVQGGIDEVNKILCLFQVWKIEGDNEQRYKKRMKEFINHRCCNHNINLLAIFLSEKKFLKNMTAIGCATSYTVNNGLPFVERDKLQFLFMFAAISIIINSKKSKYKLNRRFLFELLLKIFAIFVHQKAIC</sequence>
<dbReference type="AlphaFoldDB" id="X6LEU7"/>
<keyword evidence="2" id="KW-1185">Reference proteome</keyword>
<proteinExistence type="predicted"/>
<reference evidence="1 2" key="1">
    <citation type="journal article" date="2013" name="Curr. Biol.">
        <title>The Genome of the Foraminiferan Reticulomyxa filosa.</title>
        <authorList>
            <person name="Glockner G."/>
            <person name="Hulsmann N."/>
            <person name="Schleicher M."/>
            <person name="Noegel A.A."/>
            <person name="Eichinger L."/>
            <person name="Gallinger C."/>
            <person name="Pawlowski J."/>
            <person name="Sierra R."/>
            <person name="Euteneuer U."/>
            <person name="Pillet L."/>
            <person name="Moustafa A."/>
            <person name="Platzer M."/>
            <person name="Groth M."/>
            <person name="Szafranski K."/>
            <person name="Schliwa M."/>
        </authorList>
    </citation>
    <scope>NUCLEOTIDE SEQUENCE [LARGE SCALE GENOMIC DNA]</scope>
</reference>
<accession>X6LEU7</accession>
<name>X6LEU7_RETFI</name>